<protein>
    <recommendedName>
        <fullName evidence="9">E3 ubiquitin-protein ligase</fullName>
        <ecNumber evidence="9">2.3.2.27</ecNumber>
    </recommendedName>
</protein>
<dbReference type="Gene3D" id="3.30.390.130">
    <property type="match status" value="1"/>
</dbReference>
<dbReference type="InterPro" id="IPR039396">
    <property type="entry name" value="Deltex_C"/>
</dbReference>
<dbReference type="InterPro" id="IPR013083">
    <property type="entry name" value="Znf_RING/FYVE/PHD"/>
</dbReference>
<keyword evidence="13" id="KW-1185">Reference proteome</keyword>
<keyword evidence="9" id="KW-0963">Cytoplasm</keyword>
<dbReference type="GeneTree" id="ENSGT00940000154578"/>
<feature type="region of interest" description="Disordered" evidence="10">
    <location>
        <begin position="631"/>
        <end position="651"/>
    </location>
</feature>
<evidence type="ECO:0000313" key="12">
    <source>
        <dbReference type="Ensembl" id="ENSATEP00000078528.1"/>
    </source>
</evidence>
<dbReference type="Ensembl" id="ENSATET00000078914.1">
    <property type="protein sequence ID" value="ENSATEP00000078528.1"/>
    <property type="gene ID" value="ENSATEG00000024745.3"/>
</dbReference>
<comment type="similarity">
    <text evidence="3 9">Belongs to the Deltex family.</text>
</comment>
<feature type="compositionally biased region" description="Low complexity" evidence="10">
    <location>
        <begin position="31"/>
        <end position="45"/>
    </location>
</feature>
<evidence type="ECO:0000313" key="13">
    <source>
        <dbReference type="Proteomes" id="UP000265040"/>
    </source>
</evidence>
<dbReference type="AlphaFoldDB" id="A0AAQ6IVT0"/>
<dbReference type="EC" id="2.3.2.27" evidence="9"/>
<comment type="catalytic activity">
    <reaction evidence="1 9">
        <text>S-ubiquitinyl-[E2 ubiquitin-conjugating enzyme]-L-cysteine + [acceptor protein]-L-lysine = [E2 ubiquitin-conjugating enzyme]-L-cysteine + N(6)-ubiquitinyl-[acceptor protein]-L-lysine.</text>
        <dbReference type="EC" id="2.3.2.27"/>
    </reaction>
</comment>
<dbReference type="Proteomes" id="UP000265040">
    <property type="component" value="Chromosome 5"/>
</dbReference>
<comment type="subcellular location">
    <subcellularLocation>
        <location evidence="9">Cytoplasm</location>
    </subcellularLocation>
</comment>
<evidence type="ECO:0000256" key="5">
    <source>
        <dbReference type="ARBA" id="ARBA00022723"/>
    </source>
</evidence>
<keyword evidence="5 9" id="KW-0479">Metal-binding</keyword>
<dbReference type="InterPro" id="IPR001841">
    <property type="entry name" value="Znf_RING"/>
</dbReference>
<comment type="pathway">
    <text evidence="2 9">Protein modification; protein ubiquitination.</text>
</comment>
<dbReference type="GO" id="GO:0016567">
    <property type="term" value="P:protein ubiquitination"/>
    <property type="evidence" value="ECO:0007669"/>
    <property type="project" value="UniProtKB-UniRule"/>
</dbReference>
<dbReference type="CDD" id="cd09633">
    <property type="entry name" value="Deltex_C"/>
    <property type="match status" value="1"/>
</dbReference>
<accession>A0AAQ6IVT0</accession>
<reference evidence="12 13" key="1">
    <citation type="submission" date="2021-04" db="EMBL/GenBank/DDBJ databases">
        <authorList>
            <consortium name="Wellcome Sanger Institute Data Sharing"/>
        </authorList>
    </citation>
    <scope>NUCLEOTIDE SEQUENCE [LARGE SCALE GENOMIC DNA]</scope>
</reference>
<feature type="region of interest" description="Disordered" evidence="10">
    <location>
        <begin position="13"/>
        <end position="48"/>
    </location>
</feature>
<dbReference type="Pfam" id="PF18102">
    <property type="entry name" value="DTC"/>
    <property type="match status" value="1"/>
</dbReference>
<evidence type="ECO:0000256" key="2">
    <source>
        <dbReference type="ARBA" id="ARBA00004906"/>
    </source>
</evidence>
<dbReference type="SMART" id="SM00184">
    <property type="entry name" value="RING"/>
    <property type="match status" value="1"/>
</dbReference>
<keyword evidence="4 9" id="KW-0808">Transferase</keyword>
<dbReference type="PANTHER" id="PTHR12622">
    <property type="entry name" value="DELTEX-RELATED"/>
    <property type="match status" value="1"/>
</dbReference>
<proteinExistence type="inferred from homology"/>
<dbReference type="GO" id="GO:0007219">
    <property type="term" value="P:Notch signaling pathway"/>
    <property type="evidence" value="ECO:0007669"/>
    <property type="project" value="InterPro"/>
</dbReference>
<dbReference type="InterPro" id="IPR039399">
    <property type="entry name" value="Deltex_C_sf"/>
</dbReference>
<dbReference type="PROSITE" id="PS50089">
    <property type="entry name" value="ZF_RING_2"/>
    <property type="match status" value="1"/>
</dbReference>
<dbReference type="InterPro" id="IPR018957">
    <property type="entry name" value="Znf_C3HC4_RING-type"/>
</dbReference>
<evidence type="ECO:0000256" key="8">
    <source>
        <dbReference type="PROSITE-ProRule" id="PRU00175"/>
    </source>
</evidence>
<feature type="region of interest" description="Disordered" evidence="10">
    <location>
        <begin position="505"/>
        <end position="544"/>
    </location>
</feature>
<keyword evidence="7 9" id="KW-0862">Zinc</keyword>
<evidence type="ECO:0000259" key="11">
    <source>
        <dbReference type="PROSITE" id="PS50089"/>
    </source>
</evidence>
<evidence type="ECO:0000256" key="1">
    <source>
        <dbReference type="ARBA" id="ARBA00000900"/>
    </source>
</evidence>
<feature type="compositionally biased region" description="Acidic residues" evidence="10">
    <location>
        <begin position="17"/>
        <end position="27"/>
    </location>
</feature>
<keyword evidence="6 8" id="KW-0863">Zinc-finger</keyword>
<reference evidence="12" key="2">
    <citation type="submission" date="2025-08" db="UniProtKB">
        <authorList>
            <consortium name="Ensembl"/>
        </authorList>
    </citation>
    <scope>IDENTIFICATION</scope>
</reference>
<evidence type="ECO:0000256" key="10">
    <source>
        <dbReference type="SAM" id="MobiDB-lite"/>
    </source>
</evidence>
<sequence length="729" mass="80684">MFQTFANLWNSLTMDNPAEDTEEEMDTSDYQPSSSSYTQASGSSSQEEEPLITLSVKWSASHRPQKLKFQLELLLQTWFNRRKPDTDCSVVKTLRDESFVIKIRPAPALKDLQELNGQTLTHKDIERVTIRSISLTPPQLETQIPAPALKNIPPSSLSQPQDQQMRQLGQNGFSSAAAAVSTAREETSTKELQELNRQTSNDWKPVTVMSMSASQPQQKTHIPEGALLTLAPSSMSEQQDVLMNVVEQSTAAAAVSTAGEETCTCPVPVGHFWYMNNIYKEEIKNIEKKNGVKIMAEVMLTFEPDQKNGDPQKALSEFTDLAQKCIGETNGSTVPLKFVDPDAWSDTLRVIQRSENKVLVTLTSEEMTICGPSQRQEAICQSINATQKFKNTNNSAGETSFGSQDTSPKISMNINDPLARAGLGIEKSLWNLITDSFSENIDMIKRKFGVEFKVSESASDGKVSVRASYRGLGGNESMESHAVRALLRLCQKVITSPMNFVQPPGASGVSLSPANWRSDDQSEGASSGQSGYSKRSSETLTGEDNKDDKCPICIDTFTNKKRLKCKHEFCDECLKQAEKSLGPICPVCKDVFGVVEGDQPDGKMSVRTEYFSLPGYSYCQTIVITYDIPSGRQTEKHPKPGQPYHGISRSAYLPDNKEGREVLQLLRKAFDQKLIFTVGTSRTTGLENQVTWNDIHHKTSTSGGPQGFGYPDPDYLSRVREELKAKGIK</sequence>
<dbReference type="PROSITE" id="PS00518">
    <property type="entry name" value="ZF_RING_1"/>
    <property type="match status" value="1"/>
</dbReference>
<name>A0AAQ6IVT0_ANATE</name>
<organism evidence="12 13">
    <name type="scientific">Anabas testudineus</name>
    <name type="common">Climbing perch</name>
    <name type="synonym">Anthias testudineus</name>
    <dbReference type="NCBI Taxonomy" id="64144"/>
    <lineage>
        <taxon>Eukaryota</taxon>
        <taxon>Metazoa</taxon>
        <taxon>Chordata</taxon>
        <taxon>Craniata</taxon>
        <taxon>Vertebrata</taxon>
        <taxon>Euteleostomi</taxon>
        <taxon>Actinopterygii</taxon>
        <taxon>Neopterygii</taxon>
        <taxon>Teleostei</taxon>
        <taxon>Neoteleostei</taxon>
        <taxon>Acanthomorphata</taxon>
        <taxon>Anabantaria</taxon>
        <taxon>Anabantiformes</taxon>
        <taxon>Anabantoidei</taxon>
        <taxon>Anabantidae</taxon>
        <taxon>Anabas</taxon>
    </lineage>
</organism>
<dbReference type="Pfam" id="PF00097">
    <property type="entry name" value="zf-C3HC4"/>
    <property type="match status" value="1"/>
</dbReference>
<reference evidence="12" key="3">
    <citation type="submission" date="2025-09" db="UniProtKB">
        <authorList>
            <consortium name="Ensembl"/>
        </authorList>
    </citation>
    <scope>IDENTIFICATION</scope>
</reference>
<feature type="domain" description="RING-type" evidence="11">
    <location>
        <begin position="550"/>
        <end position="589"/>
    </location>
</feature>
<evidence type="ECO:0000256" key="3">
    <source>
        <dbReference type="ARBA" id="ARBA00009413"/>
    </source>
</evidence>
<evidence type="ECO:0000256" key="4">
    <source>
        <dbReference type="ARBA" id="ARBA00022679"/>
    </source>
</evidence>
<evidence type="ECO:0000256" key="6">
    <source>
        <dbReference type="ARBA" id="ARBA00022771"/>
    </source>
</evidence>
<evidence type="ECO:0000256" key="7">
    <source>
        <dbReference type="ARBA" id="ARBA00022833"/>
    </source>
</evidence>
<dbReference type="Gene3D" id="3.30.40.10">
    <property type="entry name" value="Zinc/RING finger domain, C3HC4 (zinc finger)"/>
    <property type="match status" value="1"/>
</dbReference>
<dbReference type="InterPro" id="IPR039398">
    <property type="entry name" value="Deltex_fam"/>
</dbReference>
<dbReference type="GO" id="GO:0008270">
    <property type="term" value="F:zinc ion binding"/>
    <property type="evidence" value="ECO:0007669"/>
    <property type="project" value="UniProtKB-KW"/>
</dbReference>
<evidence type="ECO:0000256" key="9">
    <source>
        <dbReference type="RuleBase" id="RU367105"/>
    </source>
</evidence>
<dbReference type="SUPFAM" id="SSF57850">
    <property type="entry name" value="RING/U-box"/>
    <property type="match status" value="1"/>
</dbReference>
<dbReference type="GO" id="GO:0005737">
    <property type="term" value="C:cytoplasm"/>
    <property type="evidence" value="ECO:0007669"/>
    <property type="project" value="UniProtKB-SubCell"/>
</dbReference>
<dbReference type="InterPro" id="IPR017907">
    <property type="entry name" value="Znf_RING_CS"/>
</dbReference>
<dbReference type="GO" id="GO:0061630">
    <property type="term" value="F:ubiquitin protein ligase activity"/>
    <property type="evidence" value="ECO:0007669"/>
    <property type="project" value="UniProtKB-UniRule"/>
</dbReference>